<dbReference type="InterPro" id="IPR001789">
    <property type="entry name" value="Sig_transdc_resp-reg_receiver"/>
</dbReference>
<dbReference type="PRINTS" id="PR01590">
    <property type="entry name" value="HTHFIS"/>
</dbReference>
<feature type="domain" description="Response regulatory" evidence="8">
    <location>
        <begin position="4"/>
        <end position="118"/>
    </location>
</feature>
<dbReference type="Gene3D" id="3.40.50.300">
    <property type="entry name" value="P-loop containing nucleotide triphosphate hydrolases"/>
    <property type="match status" value="1"/>
</dbReference>
<accession>A0A1V4AWE3</accession>
<dbReference type="InterPro" id="IPR011006">
    <property type="entry name" value="CheY-like_superfamily"/>
</dbReference>
<dbReference type="Pfam" id="PF00072">
    <property type="entry name" value="Response_reg"/>
    <property type="match status" value="1"/>
</dbReference>
<evidence type="ECO:0000256" key="1">
    <source>
        <dbReference type="ARBA" id="ARBA00022741"/>
    </source>
</evidence>
<keyword evidence="1" id="KW-0547">Nucleotide-binding</keyword>
<evidence type="ECO:0000256" key="2">
    <source>
        <dbReference type="ARBA" id="ARBA00022840"/>
    </source>
</evidence>
<protein>
    <submittedName>
        <fullName evidence="9">Sigma-54-dependent Fis family transcriptional regulator</fullName>
    </submittedName>
</protein>
<reference evidence="9 10" key="1">
    <citation type="journal article" date="2017" name="Water Res.">
        <title>Discovery and metagenomic analysis of an anammox bacterial enrichment related to Candidatus "Brocadia caroliniensis" in a full-scale glycerol-fed nitritation-denitritation separate centrate treatment process.</title>
        <authorList>
            <person name="Park H."/>
            <person name="Brotto A.C."/>
            <person name="van Loosdrecht M.C."/>
            <person name="Chandran K."/>
        </authorList>
    </citation>
    <scope>NUCLEOTIDE SEQUENCE [LARGE SCALE GENOMIC DNA]</scope>
    <source>
        <strain evidence="9">26THWARD</strain>
    </source>
</reference>
<dbReference type="SUPFAM" id="SSF55785">
    <property type="entry name" value="PYP-like sensor domain (PAS domain)"/>
    <property type="match status" value="1"/>
</dbReference>
<dbReference type="PANTHER" id="PTHR32071">
    <property type="entry name" value="TRANSCRIPTIONAL REGULATORY PROTEIN"/>
    <property type="match status" value="1"/>
</dbReference>
<dbReference type="Pfam" id="PF13596">
    <property type="entry name" value="PAS_10"/>
    <property type="match status" value="1"/>
</dbReference>
<dbReference type="GO" id="GO:0000160">
    <property type="term" value="P:phosphorelay signal transduction system"/>
    <property type="evidence" value="ECO:0007669"/>
    <property type="project" value="InterPro"/>
</dbReference>
<dbReference type="SMART" id="SM00448">
    <property type="entry name" value="REC"/>
    <property type="match status" value="1"/>
</dbReference>
<dbReference type="SMART" id="SM00382">
    <property type="entry name" value="AAA"/>
    <property type="match status" value="1"/>
</dbReference>
<dbReference type="Gene3D" id="3.30.450.20">
    <property type="entry name" value="PAS domain"/>
    <property type="match status" value="1"/>
</dbReference>
<dbReference type="Pfam" id="PF00158">
    <property type="entry name" value="Sigma54_activat"/>
    <property type="match status" value="1"/>
</dbReference>
<proteinExistence type="predicted"/>
<dbReference type="InterPro" id="IPR035965">
    <property type="entry name" value="PAS-like_dom_sf"/>
</dbReference>
<dbReference type="InterPro" id="IPR003593">
    <property type="entry name" value="AAA+_ATPase"/>
</dbReference>
<dbReference type="CDD" id="cd00009">
    <property type="entry name" value="AAA"/>
    <property type="match status" value="1"/>
</dbReference>
<dbReference type="EMBL" id="AYTS01000031">
    <property type="protein sequence ID" value="OOP57443.1"/>
    <property type="molecule type" value="Genomic_DNA"/>
</dbReference>
<sequence>MKKRILIIDDEENIRYTFENFLVEEGYEVLSAKDYREALVAIDESDFDLIFSDILLDDKSGIDILRYVKEKNLNCPVVMITGAPDIGTASEALRLGAFDYISKPILQDTLVRVAKVALQHKTLRDEKERYQTNLDAIFRSVRDAIITVDKDLVVVEMNTAAEQICNLPRTIVGNLLNSFQTHCGGKCFDVLRSTIEEKQPLEISNLECKFNHRPHQVVSISTNPLINSKGMFSGAVLVVRDDTHLVELERDMKERRNFHNMIGKSKKIQMIYSFIEDLADVQTTVLVLGESGTGKELVAEAIHYGGARSNKSLVKVNCSALSENLLESELFGHVKGSFTGALQDRVGRFQKAEGGTIFLDEIGDISPRIQLQLLRVLQEREFERVGDSNPIKIDVRVIAATNQNLREKVKRGEFREDLYYRLKVVEMCLPPLRDRKEDIPLLVKHFVKKFNKKLNKEIAAISADVQKIFMNYTWPGNIRELEHTMEHAFILCHQNIITAEHLPLNFKDTAQSNKTPSEDTEEESQSIIQALEQALWNKAKAARLLGMSRRTLYRKIRDLKIGMKDEDSRA</sequence>
<dbReference type="PROSITE" id="PS00688">
    <property type="entry name" value="SIGMA54_INTERACT_3"/>
    <property type="match status" value="1"/>
</dbReference>
<evidence type="ECO:0000259" key="8">
    <source>
        <dbReference type="PROSITE" id="PS50110"/>
    </source>
</evidence>
<dbReference type="Gene3D" id="1.10.10.60">
    <property type="entry name" value="Homeodomain-like"/>
    <property type="match status" value="1"/>
</dbReference>
<dbReference type="PROSITE" id="PS50045">
    <property type="entry name" value="SIGMA54_INTERACT_4"/>
    <property type="match status" value="1"/>
</dbReference>
<dbReference type="InterPro" id="IPR058031">
    <property type="entry name" value="AAA_lid_NorR"/>
</dbReference>
<keyword evidence="4" id="KW-0238">DNA-binding</keyword>
<evidence type="ECO:0000256" key="3">
    <source>
        <dbReference type="ARBA" id="ARBA00023015"/>
    </source>
</evidence>
<dbReference type="AlphaFoldDB" id="A0A1V4AWE3"/>
<dbReference type="InterPro" id="IPR009057">
    <property type="entry name" value="Homeodomain-like_sf"/>
</dbReference>
<comment type="caution">
    <text evidence="9">The sequence shown here is derived from an EMBL/GenBank/DDBJ whole genome shotgun (WGS) entry which is preliminary data.</text>
</comment>
<dbReference type="SUPFAM" id="SSF52172">
    <property type="entry name" value="CheY-like"/>
    <property type="match status" value="1"/>
</dbReference>
<name>A0A1V4AWE3_9BACT</name>
<dbReference type="InterPro" id="IPR027417">
    <property type="entry name" value="P-loop_NTPase"/>
</dbReference>
<evidence type="ECO:0000256" key="5">
    <source>
        <dbReference type="ARBA" id="ARBA00023163"/>
    </source>
</evidence>
<dbReference type="InterPro" id="IPR002078">
    <property type="entry name" value="Sigma_54_int"/>
</dbReference>
<dbReference type="Gene3D" id="1.10.8.60">
    <property type="match status" value="1"/>
</dbReference>
<dbReference type="PANTHER" id="PTHR32071:SF113">
    <property type="entry name" value="ALGINATE BIOSYNTHESIS TRANSCRIPTIONAL REGULATORY PROTEIN ALGB"/>
    <property type="match status" value="1"/>
</dbReference>
<dbReference type="Pfam" id="PF02954">
    <property type="entry name" value="HTH_8"/>
    <property type="match status" value="1"/>
</dbReference>
<organism evidence="9 10">
    <name type="scientific">Candidatus Brocadia carolinensis</name>
    <dbReference type="NCBI Taxonomy" id="1004156"/>
    <lineage>
        <taxon>Bacteria</taxon>
        <taxon>Pseudomonadati</taxon>
        <taxon>Planctomycetota</taxon>
        <taxon>Candidatus Brocadiia</taxon>
        <taxon>Candidatus Brocadiales</taxon>
        <taxon>Candidatus Brocadiaceae</taxon>
        <taxon>Candidatus Brocadia</taxon>
    </lineage>
</organism>
<keyword evidence="6" id="KW-0597">Phosphoprotein</keyword>
<dbReference type="PROSITE" id="PS00676">
    <property type="entry name" value="SIGMA54_INTERACT_2"/>
    <property type="match status" value="1"/>
</dbReference>
<gene>
    <name evidence="9" type="ORF">AYP45_03395</name>
</gene>
<dbReference type="Proteomes" id="UP000189681">
    <property type="component" value="Unassembled WGS sequence"/>
</dbReference>
<dbReference type="GO" id="GO:0006355">
    <property type="term" value="P:regulation of DNA-templated transcription"/>
    <property type="evidence" value="ECO:0007669"/>
    <property type="project" value="InterPro"/>
</dbReference>
<dbReference type="InterPro" id="IPR025662">
    <property type="entry name" value="Sigma_54_int_dom_ATP-bd_1"/>
</dbReference>
<keyword evidence="5" id="KW-0804">Transcription</keyword>
<dbReference type="InterPro" id="IPR025943">
    <property type="entry name" value="Sigma_54_int_dom_ATP-bd_2"/>
</dbReference>
<dbReference type="STRING" id="1004156.AYP45_03395"/>
<dbReference type="SUPFAM" id="SSF52540">
    <property type="entry name" value="P-loop containing nucleoside triphosphate hydrolases"/>
    <property type="match status" value="1"/>
</dbReference>
<dbReference type="InterPro" id="IPR002197">
    <property type="entry name" value="HTH_Fis"/>
</dbReference>
<dbReference type="GO" id="GO:0043565">
    <property type="term" value="F:sequence-specific DNA binding"/>
    <property type="evidence" value="ECO:0007669"/>
    <property type="project" value="InterPro"/>
</dbReference>
<dbReference type="Pfam" id="PF25601">
    <property type="entry name" value="AAA_lid_14"/>
    <property type="match status" value="1"/>
</dbReference>
<evidence type="ECO:0000256" key="4">
    <source>
        <dbReference type="ARBA" id="ARBA00023125"/>
    </source>
</evidence>
<keyword evidence="2" id="KW-0067">ATP-binding</keyword>
<dbReference type="SUPFAM" id="SSF46689">
    <property type="entry name" value="Homeodomain-like"/>
    <property type="match status" value="1"/>
</dbReference>
<evidence type="ECO:0000259" key="7">
    <source>
        <dbReference type="PROSITE" id="PS50045"/>
    </source>
</evidence>
<dbReference type="Gene3D" id="3.40.50.2300">
    <property type="match status" value="1"/>
</dbReference>
<dbReference type="PROSITE" id="PS50110">
    <property type="entry name" value="RESPONSE_REGULATORY"/>
    <property type="match status" value="1"/>
</dbReference>
<dbReference type="InterPro" id="IPR025944">
    <property type="entry name" value="Sigma_54_int_dom_CS"/>
</dbReference>
<evidence type="ECO:0000313" key="9">
    <source>
        <dbReference type="EMBL" id="OOP57443.1"/>
    </source>
</evidence>
<feature type="domain" description="Sigma-54 factor interaction" evidence="7">
    <location>
        <begin position="261"/>
        <end position="490"/>
    </location>
</feature>
<evidence type="ECO:0000313" key="10">
    <source>
        <dbReference type="Proteomes" id="UP000189681"/>
    </source>
</evidence>
<dbReference type="PROSITE" id="PS00675">
    <property type="entry name" value="SIGMA54_INTERACT_1"/>
    <property type="match status" value="1"/>
</dbReference>
<dbReference type="FunFam" id="3.40.50.300:FF:000006">
    <property type="entry name" value="DNA-binding transcriptional regulator NtrC"/>
    <property type="match status" value="1"/>
</dbReference>
<feature type="modified residue" description="4-aspartylphosphate" evidence="6">
    <location>
        <position position="53"/>
    </location>
</feature>
<keyword evidence="3" id="KW-0805">Transcription regulation</keyword>
<dbReference type="GO" id="GO:0005524">
    <property type="term" value="F:ATP binding"/>
    <property type="evidence" value="ECO:0007669"/>
    <property type="project" value="UniProtKB-KW"/>
</dbReference>
<evidence type="ECO:0000256" key="6">
    <source>
        <dbReference type="PROSITE-ProRule" id="PRU00169"/>
    </source>
</evidence>